<dbReference type="PRINTS" id="PR00503">
    <property type="entry name" value="BROMODOMAIN"/>
</dbReference>
<evidence type="ECO:0000256" key="4">
    <source>
        <dbReference type="ARBA" id="ARBA00023117"/>
    </source>
</evidence>
<organism evidence="10 11">
    <name type="scientific">Alosa alosa</name>
    <name type="common">allis shad</name>
    <dbReference type="NCBI Taxonomy" id="278164"/>
    <lineage>
        <taxon>Eukaryota</taxon>
        <taxon>Metazoa</taxon>
        <taxon>Chordata</taxon>
        <taxon>Craniata</taxon>
        <taxon>Vertebrata</taxon>
        <taxon>Euteleostomi</taxon>
        <taxon>Actinopterygii</taxon>
        <taxon>Neopterygii</taxon>
        <taxon>Teleostei</taxon>
        <taxon>Clupei</taxon>
        <taxon>Clupeiformes</taxon>
        <taxon>Clupeoidei</taxon>
        <taxon>Clupeidae</taxon>
        <taxon>Alosa</taxon>
    </lineage>
</organism>
<evidence type="ECO:0000259" key="9">
    <source>
        <dbReference type="PROSITE" id="PS50089"/>
    </source>
</evidence>
<dbReference type="SMART" id="SM00297">
    <property type="entry name" value="BROMO"/>
    <property type="match status" value="1"/>
</dbReference>
<protein>
    <submittedName>
        <fullName evidence="10">Uncharacterized protein</fullName>
    </submittedName>
</protein>
<reference evidence="10" key="1">
    <citation type="submission" date="2020-10" db="EMBL/GenBank/DDBJ databases">
        <title>Chromosome-scale genome assembly of the Allis shad, Alosa alosa.</title>
        <authorList>
            <person name="Margot Z."/>
            <person name="Christophe K."/>
            <person name="Cabau C."/>
            <person name="Louis A."/>
            <person name="Berthelot C."/>
            <person name="Parey E."/>
            <person name="Roest Crollius H."/>
            <person name="Montfort J."/>
            <person name="Robinson-Rechavi M."/>
            <person name="Bucao C."/>
            <person name="Bouchez O."/>
            <person name="Gislard M."/>
            <person name="Lluch J."/>
            <person name="Milhes M."/>
            <person name="Lampietro C."/>
            <person name="Lopez Roques C."/>
            <person name="Donnadieu C."/>
            <person name="Braasch I."/>
            <person name="Desvignes T."/>
            <person name="Postlethwait J."/>
            <person name="Bobe J."/>
            <person name="Guiguen Y."/>
        </authorList>
    </citation>
    <scope>NUCLEOTIDE SEQUENCE</scope>
    <source>
        <strain evidence="10">M-15738</strain>
        <tissue evidence="10">Blood</tissue>
    </source>
</reference>
<feature type="compositionally biased region" description="Basic and acidic residues" evidence="7">
    <location>
        <begin position="11"/>
        <end position="23"/>
    </location>
</feature>
<dbReference type="Pfam" id="PF15227">
    <property type="entry name" value="zf-C3HC4_4"/>
    <property type="match status" value="2"/>
</dbReference>
<evidence type="ECO:0000256" key="6">
    <source>
        <dbReference type="PROSITE-ProRule" id="PRU00175"/>
    </source>
</evidence>
<feature type="compositionally biased region" description="Basic and acidic residues" evidence="7">
    <location>
        <begin position="313"/>
        <end position="332"/>
    </location>
</feature>
<dbReference type="InterPro" id="IPR017907">
    <property type="entry name" value="Znf_RING_CS"/>
</dbReference>
<feature type="domain" description="Bromo" evidence="8">
    <location>
        <begin position="577"/>
        <end position="649"/>
    </location>
</feature>
<keyword evidence="3" id="KW-0862">Zinc</keyword>
<dbReference type="Gene3D" id="3.30.40.10">
    <property type="entry name" value="Zinc/RING finger domain, C3HC4 (zinc finger)"/>
    <property type="match status" value="2"/>
</dbReference>
<keyword evidence="11" id="KW-1185">Reference proteome</keyword>
<dbReference type="InterPro" id="IPR001487">
    <property type="entry name" value="Bromodomain"/>
</dbReference>
<evidence type="ECO:0000256" key="2">
    <source>
        <dbReference type="ARBA" id="ARBA00022771"/>
    </source>
</evidence>
<evidence type="ECO:0000256" key="3">
    <source>
        <dbReference type="ARBA" id="ARBA00022833"/>
    </source>
</evidence>
<dbReference type="PROSITE" id="PS00633">
    <property type="entry name" value="BROMODOMAIN_1"/>
    <property type="match status" value="1"/>
</dbReference>
<evidence type="ECO:0000256" key="1">
    <source>
        <dbReference type="ARBA" id="ARBA00022723"/>
    </source>
</evidence>
<dbReference type="PANTHER" id="PTHR25465:SF5">
    <property type="entry name" value="E3 UBIQUITIN_ISG15 LIGASE TRIM25-RELATED"/>
    <property type="match status" value="1"/>
</dbReference>
<keyword evidence="1" id="KW-0479">Metal-binding</keyword>
<dbReference type="InterPro" id="IPR018359">
    <property type="entry name" value="Bromodomain_CS"/>
</dbReference>
<dbReference type="PANTHER" id="PTHR25465">
    <property type="entry name" value="B-BOX DOMAIN CONTAINING"/>
    <property type="match status" value="1"/>
</dbReference>
<dbReference type="CDD" id="cd05495">
    <property type="entry name" value="Bromo_cbp_like"/>
    <property type="match status" value="1"/>
</dbReference>
<dbReference type="PROSITE" id="PS50014">
    <property type="entry name" value="BROMODOMAIN_2"/>
    <property type="match status" value="1"/>
</dbReference>
<dbReference type="Gene3D" id="4.10.830.40">
    <property type="match status" value="1"/>
</dbReference>
<feature type="region of interest" description="Disordered" evidence="7">
    <location>
        <begin position="1"/>
        <end position="30"/>
    </location>
</feature>
<feature type="compositionally biased region" description="Basic and acidic residues" evidence="7">
    <location>
        <begin position="280"/>
        <end position="297"/>
    </location>
</feature>
<dbReference type="InterPro" id="IPR013083">
    <property type="entry name" value="Znf_RING/FYVE/PHD"/>
</dbReference>
<feature type="domain" description="RING-type" evidence="9">
    <location>
        <begin position="473"/>
        <end position="516"/>
    </location>
</feature>
<evidence type="ECO:0000256" key="7">
    <source>
        <dbReference type="SAM" id="MobiDB-lite"/>
    </source>
</evidence>
<dbReference type="AlphaFoldDB" id="A0AAV6H6R5"/>
<dbReference type="EMBL" id="JADWDJ010000005">
    <property type="protein sequence ID" value="KAG5281332.1"/>
    <property type="molecule type" value="Genomic_DNA"/>
</dbReference>
<evidence type="ECO:0000259" key="8">
    <source>
        <dbReference type="PROSITE" id="PS50014"/>
    </source>
</evidence>
<dbReference type="SUPFAM" id="SSF57850">
    <property type="entry name" value="RING/U-box"/>
    <property type="match status" value="2"/>
</dbReference>
<keyword evidence="4 5" id="KW-0103">Bromodomain</keyword>
<dbReference type="CDD" id="cd19802">
    <property type="entry name" value="Bbox1_TRIM8-like"/>
    <property type="match status" value="1"/>
</dbReference>
<gene>
    <name evidence="10" type="ORF">AALO_G00070080</name>
</gene>
<proteinExistence type="predicted"/>
<dbReference type="Gene3D" id="1.20.920.10">
    <property type="entry name" value="Bromodomain-like"/>
    <property type="match status" value="1"/>
</dbReference>
<dbReference type="Proteomes" id="UP000823561">
    <property type="component" value="Chromosome 5"/>
</dbReference>
<evidence type="ECO:0000256" key="5">
    <source>
        <dbReference type="PROSITE-ProRule" id="PRU00035"/>
    </source>
</evidence>
<feature type="domain" description="RING-type" evidence="9">
    <location>
        <begin position="78"/>
        <end position="121"/>
    </location>
</feature>
<feature type="compositionally biased region" description="Basic and acidic residues" evidence="7">
    <location>
        <begin position="348"/>
        <end position="366"/>
    </location>
</feature>
<accession>A0AAV6H6R5</accession>
<feature type="region of interest" description="Disordered" evidence="7">
    <location>
        <begin position="259"/>
        <end position="426"/>
    </location>
</feature>
<dbReference type="SMART" id="SM00184">
    <property type="entry name" value="RING"/>
    <property type="match status" value="2"/>
</dbReference>
<dbReference type="GO" id="GO:0008270">
    <property type="term" value="F:zinc ion binding"/>
    <property type="evidence" value="ECO:0007669"/>
    <property type="project" value="UniProtKB-KW"/>
</dbReference>
<keyword evidence="2 6" id="KW-0863">Zinc-finger</keyword>
<comment type="caution">
    <text evidence="10">The sequence shown here is derived from an EMBL/GenBank/DDBJ whole genome shotgun (WGS) entry which is preliminary data.</text>
</comment>
<dbReference type="Pfam" id="PF00439">
    <property type="entry name" value="Bromodomain"/>
    <property type="match status" value="1"/>
</dbReference>
<dbReference type="InterPro" id="IPR051051">
    <property type="entry name" value="E3_ubiq-ligase_TRIM/RNF"/>
</dbReference>
<evidence type="ECO:0000313" key="10">
    <source>
        <dbReference type="EMBL" id="KAG5281332.1"/>
    </source>
</evidence>
<dbReference type="InterPro" id="IPR001841">
    <property type="entry name" value="Znf_RING"/>
</dbReference>
<dbReference type="InterPro" id="IPR036427">
    <property type="entry name" value="Bromodomain-like_sf"/>
</dbReference>
<dbReference type="SUPFAM" id="SSF47370">
    <property type="entry name" value="Bromodomain"/>
    <property type="match status" value="1"/>
</dbReference>
<dbReference type="FunFam" id="1.20.920.10:FF:000001">
    <property type="entry name" value="Histone acetyltransferase p300"/>
    <property type="match status" value="1"/>
</dbReference>
<name>A0AAV6H6R5_9TELE</name>
<dbReference type="PROSITE" id="PS00518">
    <property type="entry name" value="ZF_RING_1"/>
    <property type="match status" value="2"/>
</dbReference>
<evidence type="ECO:0000313" key="11">
    <source>
        <dbReference type="Proteomes" id="UP000823561"/>
    </source>
</evidence>
<dbReference type="PROSITE" id="PS50089">
    <property type="entry name" value="ZF_RING_2"/>
    <property type="match status" value="2"/>
</dbReference>
<sequence length="683" mass="76665">MLKRATSPEPFRSEKRLKQERPDSPAPSCLNVLKQERSDSSTPSCTSKDLPDQFKLALRLLDSSELTTSLLTKGHFTCSVCTEVLKDPVSIPCGHSYCRQCITSYWAQPNHAGHYACAQCSQTYSSCPALYTNSALAVVVQKLQHFSPVSPDHCYAGLGDVACDFCTGRKLRAVKSCLTCSASYCESHIRQHYTVAALQKHTLVEPQIQEQKLSQQHDIKIEDFKCIEGEDLEWLSYGLWSPDADQSIQQGTLDQRVKLEKSDSPAPSCVTLKSMDPPDDFQRESKPDSIVKLERSDSPAPSCVTLKSMDPPDDFRGEFTPRDSRVKLEKSDSPAPSCVTLKSMDPPDDFKQESKPDSIVKLERSDSPAPSCVSLKSMDPPDEFKKRGTFTPYDSRVKLERSDSPAPSCVSLKSMDPPEDFRGEFTPRDSRLKLEGSDSPAASCLSLDQPDHFKDTFTSDFIANLLTKDHFRCSVCTEVLKDPVSIPCGHSYCRLCITSYWAQHNHAGLYACPQCSRTYSSCPALYTNSALAVVVQKLQHFSPVSPDHCYAGLGDVAFFKPEELRQALMPTLEALYRQDPESLPFRQPVDPQLLGIPDYFDIVKNPIDLSTIKRKLDTGQYQEPWQYVDDIWLMFNNAWLYNRKTSRVYKYCSKLAEVFEQEIDPVMQGLGYCCGRKVCVVCE</sequence>